<dbReference type="GO" id="GO:0005829">
    <property type="term" value="C:cytosol"/>
    <property type="evidence" value="ECO:0007669"/>
    <property type="project" value="TreeGrafter"/>
</dbReference>
<keyword evidence="11" id="KW-0670">Pyruvate</keyword>
<dbReference type="GO" id="GO:0006094">
    <property type="term" value="P:gluconeogenesis"/>
    <property type="evidence" value="ECO:0007669"/>
    <property type="project" value="UniProtKB-UniRule"/>
</dbReference>
<dbReference type="Pfam" id="PF17297">
    <property type="entry name" value="PEPCK_N"/>
    <property type="match status" value="1"/>
</dbReference>
<evidence type="ECO:0000313" key="11">
    <source>
        <dbReference type="EMBL" id="TET64482.1"/>
    </source>
</evidence>
<feature type="active site" evidence="8">
    <location>
        <position position="274"/>
    </location>
</feature>
<keyword evidence="6 8" id="KW-0464">Manganese</keyword>
<dbReference type="InterPro" id="IPR035077">
    <property type="entry name" value="PEP_carboxykinase_GTP_C"/>
</dbReference>
<dbReference type="Gene3D" id="3.40.449.10">
    <property type="entry name" value="Phosphoenolpyruvate Carboxykinase, domain 1"/>
    <property type="match status" value="1"/>
</dbReference>
<evidence type="ECO:0000313" key="12">
    <source>
        <dbReference type="Proteomes" id="UP000319130"/>
    </source>
</evidence>
<comment type="catalytic activity">
    <reaction evidence="8">
        <text>oxaloacetate + GTP = phosphoenolpyruvate + GDP + CO2</text>
        <dbReference type="Rhea" id="RHEA:10388"/>
        <dbReference type="ChEBI" id="CHEBI:16452"/>
        <dbReference type="ChEBI" id="CHEBI:16526"/>
        <dbReference type="ChEBI" id="CHEBI:37565"/>
        <dbReference type="ChEBI" id="CHEBI:58189"/>
        <dbReference type="ChEBI" id="CHEBI:58702"/>
        <dbReference type="EC" id="4.1.1.32"/>
    </reaction>
</comment>
<evidence type="ECO:0000259" key="10">
    <source>
        <dbReference type="Pfam" id="PF17297"/>
    </source>
</evidence>
<keyword evidence="5 8" id="KW-0342">GTP-binding</keyword>
<comment type="similarity">
    <text evidence="1 8">Belongs to the phosphoenolpyruvate carboxykinase [GTP] family.</text>
</comment>
<feature type="domain" description="Phosphoenolpyruvate carboxykinase GTP-utilising N-terminal" evidence="10">
    <location>
        <begin position="32"/>
        <end position="241"/>
    </location>
</feature>
<evidence type="ECO:0000256" key="5">
    <source>
        <dbReference type="ARBA" id="ARBA00023134"/>
    </source>
</evidence>
<dbReference type="InterPro" id="IPR008209">
    <property type="entry name" value="PEP_carboxykinase_GTP"/>
</dbReference>
<dbReference type="GO" id="GO:0006107">
    <property type="term" value="P:oxaloacetate metabolic process"/>
    <property type="evidence" value="ECO:0007669"/>
    <property type="project" value="TreeGrafter"/>
</dbReference>
<evidence type="ECO:0000256" key="1">
    <source>
        <dbReference type="ARBA" id="ARBA00005796"/>
    </source>
</evidence>
<comment type="caution">
    <text evidence="11">The sequence shown here is derived from an EMBL/GenBank/DDBJ whole genome shotgun (WGS) entry which is preliminary data.</text>
</comment>
<keyword evidence="8" id="KW-0963">Cytoplasm</keyword>
<gene>
    <name evidence="8" type="primary">pckG</name>
    <name evidence="11" type="ORF">E3J48_01100</name>
</gene>
<dbReference type="PIRSF" id="PIRSF001348">
    <property type="entry name" value="PEP_carboxykinase_GTP"/>
    <property type="match status" value="1"/>
</dbReference>
<keyword evidence="11" id="KW-0808">Transferase</keyword>
<feature type="binding site" evidence="8">
    <location>
        <position position="88"/>
    </location>
    <ligand>
        <name>substrate</name>
    </ligand>
</feature>
<keyword evidence="7 8" id="KW-0456">Lyase</keyword>
<evidence type="ECO:0000256" key="4">
    <source>
        <dbReference type="ARBA" id="ARBA00022793"/>
    </source>
</evidence>
<dbReference type="GO" id="GO:0042594">
    <property type="term" value="P:response to starvation"/>
    <property type="evidence" value="ECO:0007669"/>
    <property type="project" value="TreeGrafter"/>
</dbReference>
<feature type="binding site" evidence="8">
    <location>
        <position position="388"/>
    </location>
    <ligand>
        <name>GTP</name>
        <dbReference type="ChEBI" id="CHEBI:37565"/>
    </ligand>
</feature>
<dbReference type="UniPathway" id="UPA00138"/>
<dbReference type="GO" id="GO:0016301">
    <property type="term" value="F:kinase activity"/>
    <property type="evidence" value="ECO:0007669"/>
    <property type="project" value="UniProtKB-KW"/>
</dbReference>
<dbReference type="EMBL" id="SOIZ01000052">
    <property type="protein sequence ID" value="TET64482.1"/>
    <property type="molecule type" value="Genomic_DNA"/>
</dbReference>
<feature type="domain" description="Phosphoenolpyruvate carboxykinase C-terminal P-loop" evidence="9">
    <location>
        <begin position="246"/>
        <end position="606"/>
    </location>
</feature>
<dbReference type="GO" id="GO:0033993">
    <property type="term" value="P:response to lipid"/>
    <property type="evidence" value="ECO:0007669"/>
    <property type="project" value="TreeGrafter"/>
</dbReference>
<dbReference type="GO" id="GO:0046327">
    <property type="term" value="P:glycerol biosynthetic process from pyruvate"/>
    <property type="evidence" value="ECO:0007669"/>
    <property type="project" value="TreeGrafter"/>
</dbReference>
<evidence type="ECO:0000256" key="6">
    <source>
        <dbReference type="ARBA" id="ARBA00023211"/>
    </source>
</evidence>
<dbReference type="InterPro" id="IPR013035">
    <property type="entry name" value="PEP_carboxykinase_C"/>
</dbReference>
<dbReference type="NCBIfam" id="NF003253">
    <property type="entry name" value="PRK04210.1"/>
    <property type="match status" value="1"/>
</dbReference>
<protein>
    <recommendedName>
        <fullName evidence="8">Phosphoenolpyruvate carboxykinase [GTP]</fullName>
        <shortName evidence="8">PEP carboxykinase</shortName>
        <shortName evidence="8">PEPCK</shortName>
        <ecNumber evidence="8">4.1.1.32</ecNumber>
    </recommendedName>
    <alternativeName>
        <fullName evidence="8">GTP-dependent phosphoenolpyruvate carboxykinase</fullName>
        <shortName evidence="8">GTP-PEPCK</shortName>
    </alternativeName>
</protein>
<reference evidence="11 12" key="1">
    <citation type="submission" date="2019-03" db="EMBL/GenBank/DDBJ databases">
        <title>Metabolic potential of uncultured bacteria and archaea associated with petroleum seepage in deep-sea sediments.</title>
        <authorList>
            <person name="Dong X."/>
            <person name="Hubert C."/>
        </authorList>
    </citation>
    <scope>NUCLEOTIDE SEQUENCE [LARGE SCALE GENOMIC DNA]</scope>
    <source>
        <strain evidence="11">E29_bin52</strain>
    </source>
</reference>
<feature type="binding site" evidence="8">
    <location>
        <position position="231"/>
    </location>
    <ligand>
        <name>Mn(2+)</name>
        <dbReference type="ChEBI" id="CHEBI:29035"/>
    </ligand>
</feature>
<dbReference type="InterPro" id="IPR008210">
    <property type="entry name" value="PEP_carboxykinase_N"/>
</dbReference>
<dbReference type="Gene3D" id="3.90.228.20">
    <property type="match status" value="2"/>
</dbReference>
<organism evidence="11 12">
    <name type="scientific">Aerophobetes bacterium</name>
    <dbReference type="NCBI Taxonomy" id="2030807"/>
    <lineage>
        <taxon>Bacteria</taxon>
        <taxon>Candidatus Aerophobota</taxon>
    </lineage>
</organism>
<dbReference type="InterPro" id="IPR035078">
    <property type="entry name" value="PEP_carboxykinase_GTP_N"/>
</dbReference>
<comment type="caution">
    <text evidence="8">Lacks conserved residue(s) required for the propagation of feature annotation.</text>
</comment>
<comment type="function">
    <text evidence="8">Catalyzes the conversion of oxaloacetate (OAA) to phosphoenolpyruvate (PEP), the rate-limiting step in the metabolic pathway that produces glucose from lactate and other precursors derived from the citric acid cycle.</text>
</comment>
<proteinExistence type="inferred from homology"/>
<evidence type="ECO:0000256" key="8">
    <source>
        <dbReference type="HAMAP-Rule" id="MF_00452"/>
    </source>
</evidence>
<evidence type="ECO:0000259" key="9">
    <source>
        <dbReference type="Pfam" id="PF00821"/>
    </source>
</evidence>
<sequence length="623" mass="71703">MDERYAEILRAKCGKENYVKLTQLNNPKLDSFLAEYVELCNPSSVFVRTDSLEDVRYIREKAKELGEEASLLTDGHTIHFDHYFDQARDKENTKFLVTKELGLGRGINSIPRREGLEEIQRLLKNIMQEKKMFILFLSLGPVNSDFSIYAVQITDSAYVAHSEDILYRPAYEVFEREGPNIEFFKYVHSAGELEGNVSKNIDKRRVYVDFLDSLVYSVNTQYAGNTVGLKKLSLRLAIRKADKEGWLAEHMLVMAGHGPNKRKTYLTGAFPSFCGKTSTCMMRGESILGDDIAYLRKKDKKVYAVNVERGIFGIIRDVNSKDDPLIWEALTNPGEVIFSNVLVKDGVPYWQGDGRVPPHQGINFSGRWFEGKLDDEGNLIPFAHPNARYTITLRSLKNCDPELENPEGVEIRGIIYGGRDSDTWPPVFESFDWRHGVITVASSLESETTAATLGKEGMRRFNLMANLDFLSIPMGKYIENHLEFAKDLEKPPIIFGVNYFLKDEKGDYLTGMHDKRVWLKWMELRVHNEVEAIKTPIGFFPKHEDLEKLFKEVLNKDYTQDDYLKQFTLRIPQSITKIERIVEIYKKKVASTPDILFKVLETQKQRLEEAKAKQEEYLIPMTF</sequence>
<dbReference type="GO" id="GO:0004613">
    <property type="term" value="F:phosphoenolpyruvate carboxykinase (GTP) activity"/>
    <property type="evidence" value="ECO:0007669"/>
    <property type="project" value="UniProtKB-UniRule"/>
</dbReference>
<dbReference type="Pfam" id="PF00821">
    <property type="entry name" value="PEPCK_GTP"/>
    <property type="match status" value="1"/>
</dbReference>
<evidence type="ECO:0000256" key="3">
    <source>
        <dbReference type="ARBA" id="ARBA00022741"/>
    </source>
</evidence>
<keyword evidence="8" id="KW-0312">Gluconeogenesis</keyword>
<dbReference type="GO" id="GO:0019543">
    <property type="term" value="P:propionate catabolic process"/>
    <property type="evidence" value="ECO:0007669"/>
    <property type="project" value="TreeGrafter"/>
</dbReference>
<dbReference type="GO" id="GO:0005525">
    <property type="term" value="F:GTP binding"/>
    <property type="evidence" value="ECO:0007669"/>
    <property type="project" value="UniProtKB-UniRule"/>
</dbReference>
<dbReference type="PANTHER" id="PTHR11561:SF0">
    <property type="entry name" value="PHOSPHOENOLPYRUVATE CARBOXYKINASE [GTP]-RELATED"/>
    <property type="match status" value="1"/>
</dbReference>
<dbReference type="EC" id="4.1.1.32" evidence="8"/>
<keyword evidence="2 8" id="KW-0479">Metal-binding</keyword>
<feature type="binding site" evidence="8">
    <location>
        <begin position="222"/>
        <end position="224"/>
    </location>
    <ligand>
        <name>substrate</name>
    </ligand>
</feature>
<dbReference type="GO" id="GO:0030145">
    <property type="term" value="F:manganese ion binding"/>
    <property type="evidence" value="ECO:0007669"/>
    <property type="project" value="UniProtKB-UniRule"/>
</dbReference>
<keyword evidence="3 8" id="KW-0547">Nucleotide-binding</keyword>
<feature type="binding site" evidence="8">
    <location>
        <begin position="386"/>
        <end position="388"/>
    </location>
    <ligand>
        <name>substrate</name>
    </ligand>
</feature>
<comment type="pathway">
    <text evidence="8">Carbohydrate biosynthesis; gluconeogenesis.</text>
</comment>
<dbReference type="PANTHER" id="PTHR11561">
    <property type="entry name" value="PHOSPHOENOLPYRUVATE CARBOXYKINASE"/>
    <property type="match status" value="1"/>
</dbReference>
<dbReference type="AlphaFoldDB" id="A0A523WBS1"/>
<feature type="binding site" evidence="8">
    <location>
        <position position="419"/>
    </location>
    <ligand>
        <name>GTP</name>
        <dbReference type="ChEBI" id="CHEBI:37565"/>
    </ligand>
</feature>
<feature type="binding site" evidence="8">
    <location>
        <position position="250"/>
    </location>
    <ligand>
        <name>Mn(2+)</name>
        <dbReference type="ChEBI" id="CHEBI:29035"/>
    </ligand>
</feature>
<evidence type="ECO:0000256" key="7">
    <source>
        <dbReference type="ARBA" id="ARBA00023239"/>
    </source>
</evidence>
<accession>A0A523WBS1</accession>
<keyword evidence="4 8" id="KW-0210">Decarboxylase</keyword>
<keyword evidence="11" id="KW-0418">Kinase</keyword>
<dbReference type="HAMAP" id="MF_00452">
    <property type="entry name" value="PEPCK_GTP"/>
    <property type="match status" value="1"/>
</dbReference>
<feature type="binding site" evidence="8">
    <location>
        <position position="272"/>
    </location>
    <ligand>
        <name>substrate</name>
    </ligand>
</feature>
<comment type="subcellular location">
    <subcellularLocation>
        <location evidence="8">Cytoplasm</location>
    </subcellularLocation>
</comment>
<comment type="cofactor">
    <cofactor evidence="8">
        <name>Mn(2+)</name>
        <dbReference type="ChEBI" id="CHEBI:29035"/>
    </cofactor>
    <text evidence="8">Binds 1 Mn(2+) ion per subunit.</text>
</comment>
<evidence type="ECO:0000256" key="2">
    <source>
        <dbReference type="ARBA" id="ARBA00022723"/>
    </source>
</evidence>
<name>A0A523WBS1_UNCAE</name>
<feature type="binding site" evidence="8">
    <location>
        <position position="291"/>
    </location>
    <ligand>
        <name>Mn(2+)</name>
        <dbReference type="ChEBI" id="CHEBI:29035"/>
    </ligand>
</feature>
<dbReference type="SUPFAM" id="SSF53795">
    <property type="entry name" value="PEP carboxykinase-like"/>
    <property type="match status" value="1"/>
</dbReference>
<dbReference type="SUPFAM" id="SSF68923">
    <property type="entry name" value="PEP carboxykinase N-terminal domain"/>
    <property type="match status" value="1"/>
</dbReference>
<dbReference type="GO" id="GO:0071333">
    <property type="term" value="P:cellular response to glucose stimulus"/>
    <property type="evidence" value="ECO:0007669"/>
    <property type="project" value="TreeGrafter"/>
</dbReference>
<dbReference type="Proteomes" id="UP000319130">
    <property type="component" value="Unassembled WGS sequence"/>
</dbReference>
<comment type="subunit">
    <text evidence="8">Monomer.</text>
</comment>